<name>A0A4S2D696_STEMA</name>
<evidence type="ECO:0000313" key="2">
    <source>
        <dbReference type="EMBL" id="TGY37167.1"/>
    </source>
</evidence>
<evidence type="ECO:0000256" key="1">
    <source>
        <dbReference type="SAM" id="SignalP"/>
    </source>
</evidence>
<evidence type="ECO:0000313" key="3">
    <source>
        <dbReference type="Proteomes" id="UP000306631"/>
    </source>
</evidence>
<dbReference type="EMBL" id="SRYW01000001">
    <property type="protein sequence ID" value="TGY37167.1"/>
    <property type="molecule type" value="Genomic_DNA"/>
</dbReference>
<gene>
    <name evidence="2" type="ORF">E5352_00990</name>
</gene>
<sequence length="312" mass="33286">MNRRLTVACLTAVLALAAPAAQAQISSRAYAPENLSQLSSSDRSRVISQEYADQSNGRRIPDDQLRFYLAQVNSGWGFSRIKQDIATSLRGSGNGGGWNGGGGNNGTVRCESQDNRERVCNTGWRSARMSRQISGTTCVEGRNWGSRNGTVWVSGGCRAEFVEGRGNGGGWGGGNGSGGTIRCESQDNRERTCNTGWRNATLVRQISGSACVEGQTWGARNGSVWVNRGCRGEFAEARGNSGGGWGGGDSNYSVTCSSNNNRQQTCAWDARQGRPALIQQLSGTACVEGRSWGYSNGSLWVNGGCRARFGVR</sequence>
<dbReference type="OrthoDB" id="6052310at2"/>
<feature type="signal peptide" evidence="1">
    <location>
        <begin position="1"/>
        <end position="23"/>
    </location>
</feature>
<accession>A0A4S2D696</accession>
<proteinExistence type="predicted"/>
<dbReference type="InterPro" id="IPR021381">
    <property type="entry name" value="DUF3011"/>
</dbReference>
<keyword evidence="1" id="KW-0732">Signal</keyword>
<feature type="chain" id="PRO_5020832034" evidence="1">
    <location>
        <begin position="24"/>
        <end position="312"/>
    </location>
</feature>
<dbReference type="AlphaFoldDB" id="A0A4S2D696"/>
<protein>
    <submittedName>
        <fullName evidence="2">DUF3011 domain-containing protein</fullName>
    </submittedName>
</protein>
<reference evidence="2 3" key="1">
    <citation type="submission" date="2019-04" db="EMBL/GenBank/DDBJ databases">
        <title>Microbes associate with the intestines of laboratory mice.</title>
        <authorList>
            <person name="Navarre W."/>
            <person name="Wong E."/>
            <person name="Huang K."/>
            <person name="Tropini C."/>
            <person name="Ng K."/>
            <person name="Yu B."/>
        </authorList>
    </citation>
    <scope>NUCLEOTIDE SEQUENCE [LARGE SCALE GENOMIC DNA]</scope>
    <source>
        <strain evidence="2 3">NM62_B4-13</strain>
    </source>
</reference>
<dbReference type="Pfam" id="PF11218">
    <property type="entry name" value="DUF3011"/>
    <property type="match status" value="1"/>
</dbReference>
<dbReference type="Proteomes" id="UP000306631">
    <property type="component" value="Unassembled WGS sequence"/>
</dbReference>
<comment type="caution">
    <text evidence="2">The sequence shown here is derived from an EMBL/GenBank/DDBJ whole genome shotgun (WGS) entry which is preliminary data.</text>
</comment>
<organism evidence="2 3">
    <name type="scientific">Stenotrophomonas maltophilia</name>
    <name type="common">Pseudomonas maltophilia</name>
    <name type="synonym">Xanthomonas maltophilia</name>
    <dbReference type="NCBI Taxonomy" id="40324"/>
    <lineage>
        <taxon>Bacteria</taxon>
        <taxon>Pseudomonadati</taxon>
        <taxon>Pseudomonadota</taxon>
        <taxon>Gammaproteobacteria</taxon>
        <taxon>Lysobacterales</taxon>
        <taxon>Lysobacteraceae</taxon>
        <taxon>Stenotrophomonas</taxon>
        <taxon>Stenotrophomonas maltophilia group</taxon>
    </lineage>
</organism>